<keyword evidence="4" id="KW-0239">DNA-directed DNA polymerase</keyword>
<evidence type="ECO:0000256" key="1">
    <source>
        <dbReference type="ARBA" id="ARBA00004123"/>
    </source>
</evidence>
<accession>A0AAD5X9T5</accession>
<evidence type="ECO:0000256" key="3">
    <source>
        <dbReference type="SAM" id="MobiDB-lite"/>
    </source>
</evidence>
<keyword evidence="2" id="KW-0539">Nucleus</keyword>
<comment type="subcellular location">
    <subcellularLocation>
        <location evidence="1">Nucleus</location>
    </subcellularLocation>
</comment>
<dbReference type="Proteomes" id="UP001211907">
    <property type="component" value="Unassembled WGS sequence"/>
</dbReference>
<dbReference type="GO" id="GO:0005730">
    <property type="term" value="C:nucleolus"/>
    <property type="evidence" value="ECO:0007669"/>
    <property type="project" value="InterPro"/>
</dbReference>
<dbReference type="PANTHER" id="PTHR13213:SF2">
    <property type="entry name" value="MYB-BINDING PROTEIN 1A"/>
    <property type="match status" value="1"/>
</dbReference>
<dbReference type="PANTHER" id="PTHR13213">
    <property type="entry name" value="MYB-BINDING PROTEIN 1A FAMILY MEMBER"/>
    <property type="match status" value="1"/>
</dbReference>
<keyword evidence="4" id="KW-0548">Nucleotidyltransferase</keyword>
<name>A0AAD5X9T5_9FUNG</name>
<protein>
    <submittedName>
        <fullName evidence="4">DNA-directed DNA polymerase</fullName>
    </submittedName>
</protein>
<dbReference type="GO" id="GO:0006355">
    <property type="term" value="P:regulation of DNA-templated transcription"/>
    <property type="evidence" value="ECO:0007669"/>
    <property type="project" value="InterPro"/>
</dbReference>
<comment type="caution">
    <text evidence="4">The sequence shown here is derived from an EMBL/GenBank/DDBJ whole genome shotgun (WGS) entry which is preliminary data.</text>
</comment>
<keyword evidence="5" id="KW-1185">Reference proteome</keyword>
<evidence type="ECO:0000313" key="5">
    <source>
        <dbReference type="Proteomes" id="UP001211907"/>
    </source>
</evidence>
<keyword evidence="4" id="KW-0808">Transferase</keyword>
<feature type="region of interest" description="Disordered" evidence="3">
    <location>
        <begin position="74"/>
        <end position="96"/>
    </location>
</feature>
<gene>
    <name evidence="4" type="primary">POL5_2</name>
    <name evidence="4" type="ORF">HK100_010514</name>
</gene>
<evidence type="ECO:0000256" key="2">
    <source>
        <dbReference type="ARBA" id="ARBA00023242"/>
    </source>
</evidence>
<organism evidence="4 5">
    <name type="scientific">Physocladia obscura</name>
    <dbReference type="NCBI Taxonomy" id="109957"/>
    <lineage>
        <taxon>Eukaryota</taxon>
        <taxon>Fungi</taxon>
        <taxon>Fungi incertae sedis</taxon>
        <taxon>Chytridiomycota</taxon>
        <taxon>Chytridiomycota incertae sedis</taxon>
        <taxon>Chytridiomycetes</taxon>
        <taxon>Chytridiales</taxon>
        <taxon>Chytriomycetaceae</taxon>
        <taxon>Physocladia</taxon>
    </lineage>
</organism>
<dbReference type="EMBL" id="JADGJH010005837">
    <property type="protein sequence ID" value="KAJ3079076.1"/>
    <property type="molecule type" value="Genomic_DNA"/>
</dbReference>
<proteinExistence type="predicted"/>
<dbReference type="AlphaFoldDB" id="A0AAD5X9T5"/>
<dbReference type="GO" id="GO:0000182">
    <property type="term" value="F:rDNA binding"/>
    <property type="evidence" value="ECO:0007669"/>
    <property type="project" value="TreeGrafter"/>
</dbReference>
<evidence type="ECO:0000313" key="4">
    <source>
        <dbReference type="EMBL" id="KAJ3079076.1"/>
    </source>
</evidence>
<sequence length="273" mass="29696">MTALVKTKLAHVKEHPCLESLQHGVALLKEIHNLAATKAPTASFVGLCSAMAVLVVKSIACYYPDAVSLADTGTGDAGMSPQKKKKRRDDGGEKESVGSPIVEIYLASVENYMTKKRTRLYPSLFIDFCNKFPALGLQLLPKFAELIATTDTVEKGFKIVQGFNIMALCLQRLPVKENARYKNELIKFQKLFALALVEATRVNEEKGMTIARIKEIVKPSVTIIKRLKTAFTATTATATITGSGDVVNQNNNSVFADTKETIEGNLGDAEKAA</sequence>
<reference evidence="4" key="1">
    <citation type="submission" date="2020-05" db="EMBL/GenBank/DDBJ databases">
        <title>Phylogenomic resolution of chytrid fungi.</title>
        <authorList>
            <person name="Stajich J.E."/>
            <person name="Amses K."/>
            <person name="Simmons R."/>
            <person name="Seto K."/>
            <person name="Myers J."/>
            <person name="Bonds A."/>
            <person name="Quandt C.A."/>
            <person name="Barry K."/>
            <person name="Liu P."/>
            <person name="Grigoriev I."/>
            <person name="Longcore J.E."/>
            <person name="James T.Y."/>
        </authorList>
    </citation>
    <scope>NUCLEOTIDE SEQUENCE</scope>
    <source>
        <strain evidence="4">JEL0513</strain>
    </source>
</reference>
<dbReference type="InterPro" id="IPR007015">
    <property type="entry name" value="DNA_pol_V/MYBBP1A"/>
</dbReference>
<feature type="non-terminal residue" evidence="4">
    <location>
        <position position="1"/>
    </location>
</feature>
<dbReference type="GO" id="GO:0003887">
    <property type="term" value="F:DNA-directed DNA polymerase activity"/>
    <property type="evidence" value="ECO:0007669"/>
    <property type="project" value="UniProtKB-KW"/>
</dbReference>